<reference evidence="1" key="1">
    <citation type="submission" date="2021-03" db="EMBL/GenBank/DDBJ databases">
        <authorList>
            <person name="Bekaert M."/>
        </authorList>
    </citation>
    <scope>NUCLEOTIDE SEQUENCE</scope>
</reference>
<comment type="caution">
    <text evidence="1">The sequence shown here is derived from an EMBL/GenBank/DDBJ whole genome shotgun (WGS) entry which is preliminary data.</text>
</comment>
<dbReference type="PANTHER" id="PTHR12044:SF14">
    <property type="entry name" value="MEIOTIC DOUBLE-STRANDED BREAK FORMATION PROTEIN 1"/>
    <property type="match status" value="1"/>
</dbReference>
<keyword evidence="2" id="KW-1185">Reference proteome</keyword>
<proteinExistence type="predicted"/>
<dbReference type="AlphaFoldDB" id="A0A8S3SR41"/>
<organism evidence="1 2">
    <name type="scientific">Mytilus edulis</name>
    <name type="common">Blue mussel</name>
    <dbReference type="NCBI Taxonomy" id="6550"/>
    <lineage>
        <taxon>Eukaryota</taxon>
        <taxon>Metazoa</taxon>
        <taxon>Spiralia</taxon>
        <taxon>Lophotrochozoa</taxon>
        <taxon>Mollusca</taxon>
        <taxon>Bivalvia</taxon>
        <taxon>Autobranchia</taxon>
        <taxon>Pteriomorphia</taxon>
        <taxon>Mytilida</taxon>
        <taxon>Mytiloidea</taxon>
        <taxon>Mytilidae</taxon>
        <taxon>Mytilinae</taxon>
        <taxon>Mytilus</taxon>
    </lineage>
</organism>
<evidence type="ECO:0000313" key="2">
    <source>
        <dbReference type="Proteomes" id="UP000683360"/>
    </source>
</evidence>
<dbReference type="PANTHER" id="PTHR12044">
    <property type="entry name" value="BCL2 INTERACTING MEDIATOR OF CELL DEATH"/>
    <property type="match status" value="1"/>
</dbReference>
<accession>A0A8S3SR41</accession>
<sequence>MCEDFHKDHISHDKKWIFSTDHMVACVACIVQTIEDPQISHLRKSPSIALLTKLVQIPTVLQDLKSDQDVTYHIIHVILDALLQTDDTTFISAASDACLKLVQSCDSEDIIDFILQDVESKMEVINSHKELLPLYLLLGRLVQKFSELSDKFLQHYDQLITKLCTGLCCPEEDVQSAILFIMVYIFEGRWEDFLSPRQLTQLCEDLVCMLNSAKTQILMMNSLGIEVLLKTLHTLKTMNHYVLTKKIIEIIGIIFDRQPSKSPLFVNSTTLKLCLDIIISIVEHSHPGVFAAALEMTKAFLRKEHMLRPVPVSDLKTILQKMTGKVQIFVCETELFEKQKSKTKVSDVSSVFCEAMLAASRLVMDCKRDPSTCMSAFLAPDAVDNNGSTIESLGELVVTILSQNSISLAVSLLDNKDSPDHCCLLFQLLSSLQQLDQIEHKNIVSQLTCGGMLSKAVNIRCSLRDCHTNLQHVDPCLLTWCLLLYQEENKDDPCPGELEISIDNIFVRLDEVANYLTHSCMSKDTVFLYSFLLYHCYKNDDLILPCDELMFVLDTFSKDYDNASELSPFVKKQFVFLWAMLTCMTENVVGLPTKGLQTVVKLIDSCPSSVWYTHHPAVLNWSFKDSRITKICGQNVLSHWLNVISLKDGNHHDVDTDITILYHMFTDEDFISILLACISRMNGRTAKLVLELFENYILQMTDSDEKGVFLLTLSAITEDKIVEIFLNAEQKPEDMNIEVYIQILMMCNSRNTEDISSSFLKILYHITSWLDDDKEEPTILSCLQLLSGAMSYHPARVHTTQVIKQRHVVMTVELTINPVGEFVQNINTVTPYLQVLSALFQVDFTCPIVSLKNTGRYPQHMACPFTTKDFKVLFIYLQQLVLQDINDVKSTAVQCIEDMFRYLKKHSFKLVSDLLKCSWNSILLEVLITITASDLSSLQTTLQLIDVVLELDQNETIFKKNSNLHQHLVDFIKCIGIEDTTNHATLSRIRNKIL</sequence>
<evidence type="ECO:0000313" key="1">
    <source>
        <dbReference type="EMBL" id="CAG2223435.1"/>
    </source>
</evidence>
<dbReference type="SUPFAM" id="SSF48371">
    <property type="entry name" value="ARM repeat"/>
    <property type="match status" value="1"/>
</dbReference>
<dbReference type="InterPro" id="IPR052133">
    <property type="entry name" value="Immune_Signaling-Apoptosis_Reg"/>
</dbReference>
<dbReference type="Proteomes" id="UP000683360">
    <property type="component" value="Unassembled WGS sequence"/>
</dbReference>
<dbReference type="GO" id="GO:0007127">
    <property type="term" value="P:meiosis I"/>
    <property type="evidence" value="ECO:0007669"/>
    <property type="project" value="TreeGrafter"/>
</dbReference>
<dbReference type="EMBL" id="CAJPWZ010001787">
    <property type="protein sequence ID" value="CAG2223435.1"/>
    <property type="molecule type" value="Genomic_DNA"/>
</dbReference>
<dbReference type="OrthoDB" id="6101929at2759"/>
<name>A0A8S3SR41_MYTED</name>
<gene>
    <name evidence="1" type="ORF">MEDL_36698</name>
</gene>
<dbReference type="InterPro" id="IPR016024">
    <property type="entry name" value="ARM-type_fold"/>
</dbReference>
<protein>
    <submittedName>
        <fullName evidence="1">Uncharacterized protein</fullName>
    </submittedName>
</protein>